<dbReference type="PANTHER" id="PTHR37291:SF1">
    <property type="entry name" value="TYPE IV METHYL-DIRECTED RESTRICTION ENZYME ECOKMCRB SUBUNIT"/>
    <property type="match status" value="1"/>
</dbReference>
<evidence type="ECO:0000259" key="1">
    <source>
        <dbReference type="SMART" id="SM00382"/>
    </source>
</evidence>
<dbReference type="CDD" id="cd00009">
    <property type="entry name" value="AAA"/>
    <property type="match status" value="1"/>
</dbReference>
<dbReference type="Proteomes" id="UP000234342">
    <property type="component" value="Unassembled WGS sequence"/>
</dbReference>
<dbReference type="GO" id="GO:0005524">
    <property type="term" value="F:ATP binding"/>
    <property type="evidence" value="ECO:0007669"/>
    <property type="project" value="InterPro"/>
</dbReference>
<evidence type="ECO:0000313" key="3">
    <source>
        <dbReference type="Proteomes" id="UP000234342"/>
    </source>
</evidence>
<dbReference type="PANTHER" id="PTHR37291">
    <property type="entry name" value="5-METHYLCYTOSINE-SPECIFIC RESTRICTION ENZYME B"/>
    <property type="match status" value="1"/>
</dbReference>
<protein>
    <submittedName>
        <fullName evidence="2">5-methylcytosine-specific restriction enzyme B</fullName>
        <ecNumber evidence="2">3.1.21.-</ecNumber>
    </submittedName>
</protein>
<dbReference type="EMBL" id="FXZE01000017">
    <property type="protein sequence ID" value="SMX98221.1"/>
    <property type="molecule type" value="Genomic_DNA"/>
</dbReference>
<feature type="domain" description="AAA+ ATPase" evidence="1">
    <location>
        <begin position="478"/>
        <end position="638"/>
    </location>
</feature>
<reference evidence="3" key="1">
    <citation type="submission" date="2017-03" db="EMBL/GenBank/DDBJ databases">
        <authorList>
            <person name="Monnet C."/>
        </authorList>
    </citation>
    <scope>NUCLEOTIDE SEQUENCE [LARGE SCALE GENOMIC DNA]</scope>
    <source>
        <strain evidence="3">P10</strain>
    </source>
</reference>
<keyword evidence="2" id="KW-0378">Hydrolase</keyword>
<dbReference type="Gene3D" id="3.40.50.300">
    <property type="entry name" value="P-loop containing nucleotide triphosphate hydrolases"/>
    <property type="match status" value="1"/>
</dbReference>
<dbReference type="GO" id="GO:0016887">
    <property type="term" value="F:ATP hydrolysis activity"/>
    <property type="evidence" value="ECO:0007669"/>
    <property type="project" value="InterPro"/>
</dbReference>
<dbReference type="Pfam" id="PF07728">
    <property type="entry name" value="AAA_5"/>
    <property type="match status" value="1"/>
</dbReference>
<gene>
    <name evidence="2" type="ORF">BANT10_02981</name>
</gene>
<name>A0A2H1KEL1_9MICO</name>
<accession>A0A2H1KEL1</accession>
<proteinExistence type="predicted"/>
<keyword evidence="3" id="KW-1185">Reference proteome</keyword>
<dbReference type="InterPro" id="IPR011704">
    <property type="entry name" value="ATPase_dyneun-rel_AAA"/>
</dbReference>
<sequence length="741" mass="83719">MDNDIAASRRQLDMNIAHQAGELISHMLGDKLSVIDPTVEIWTAAGAEDLRSRVQTDPSPGSDLSQWNKLGVQLGGASRAVVLLAAELVFLREHPLNGIRPSTRREHVEDLLALLDPPADIPGQMSEWLARPSETGGFEPNTYYLSAISDHLSWVADFIIHWSKLSEDDQAAARSDPWQLQQVMLDSGDNRTDIRNTFQYLAHPEVFEPIPSANQKKQIRDAFADRVNGASGDTPAHIDRDLLAIRTSLAKEIDGEFDFWSDGVKEKWKPAPNVAASGQSADELTEPRPRRYWLYAPGRQASKWNEFHSTKIMAIGWDDLGNLSAYSNREEIRHALDADSTGGSLKNSVLALWQFQNEIEIGDVVYVKSGRREVLGRGQVTSEARYDHDRSEYRHVRSVDWTHKGQWALTRDAPLKTLTDITSQHDLIEQLEALIVGEDEPEAREQPKDIRAYTRDDFLRDVFLPEERYLRLRSLLIRKKNVILAGPPGVGKTYAAKRLAYSVIGEQDRSRVQIVQFHQSYSYEDFLMGYRPRESGGFTLTEGPFYRFCEDARADDPTRPYFFIIDEINRGNISKIFGELLMLIESDKRGTELRLLYKDESFSVPPNVHIIGMMNTADRSLAVLDYALRRRFGFFEMAPGFRTEGFASRQKALASRSFDRLVERVIELNAEIAADPALGHGFAIGHSYLSIPSGVESDEDELAGWLQSVVEDELVPLLDEYWFDEPAKAEQWAVALRASIG</sequence>
<dbReference type="InterPro" id="IPR052934">
    <property type="entry name" value="Methyl-DNA_Rec/Restrict_Enz"/>
</dbReference>
<dbReference type="AlphaFoldDB" id="A0A2H1KEL1"/>
<organism evidence="2 3">
    <name type="scientific">Brevibacterium antiquum</name>
    <dbReference type="NCBI Taxonomy" id="234835"/>
    <lineage>
        <taxon>Bacteria</taxon>
        <taxon>Bacillati</taxon>
        <taxon>Actinomycetota</taxon>
        <taxon>Actinomycetes</taxon>
        <taxon>Micrococcales</taxon>
        <taxon>Brevibacteriaceae</taxon>
        <taxon>Brevibacterium</taxon>
    </lineage>
</organism>
<dbReference type="SUPFAM" id="SSF52540">
    <property type="entry name" value="P-loop containing nucleoside triphosphate hydrolases"/>
    <property type="match status" value="1"/>
</dbReference>
<evidence type="ECO:0000313" key="2">
    <source>
        <dbReference type="EMBL" id="SMX98221.1"/>
    </source>
</evidence>
<dbReference type="InterPro" id="IPR027417">
    <property type="entry name" value="P-loop_NTPase"/>
</dbReference>
<dbReference type="InterPro" id="IPR003593">
    <property type="entry name" value="AAA+_ATPase"/>
</dbReference>
<dbReference type="RefSeq" id="WP_233429503.1">
    <property type="nucleotide sequence ID" value="NZ_FXZE01000017.1"/>
</dbReference>
<dbReference type="EC" id="3.1.21.-" evidence="2"/>
<dbReference type="SMART" id="SM00382">
    <property type="entry name" value="AAA"/>
    <property type="match status" value="1"/>
</dbReference>